<dbReference type="InterPro" id="IPR053850">
    <property type="entry name" value="Glyco_hydro_123_N_2"/>
</dbReference>
<comment type="similarity">
    <text evidence="2">Belongs to the glycosyl hydrolase 33 family.</text>
</comment>
<dbReference type="GO" id="GO:0004308">
    <property type="term" value="F:exo-alpha-sialidase activity"/>
    <property type="evidence" value="ECO:0007669"/>
    <property type="project" value="UniProtKB-EC"/>
</dbReference>
<evidence type="ECO:0000313" key="10">
    <source>
        <dbReference type="Proteomes" id="UP000184512"/>
    </source>
</evidence>
<evidence type="ECO:0000256" key="3">
    <source>
        <dbReference type="ARBA" id="ARBA00012733"/>
    </source>
</evidence>
<dbReference type="PANTHER" id="PTHR10628:SF30">
    <property type="entry name" value="EXO-ALPHA-SIALIDASE"/>
    <property type="match status" value="1"/>
</dbReference>
<dbReference type="Gene3D" id="2.120.10.10">
    <property type="match status" value="1"/>
</dbReference>
<dbReference type="SUPFAM" id="SSF50939">
    <property type="entry name" value="Sialidases"/>
    <property type="match status" value="1"/>
</dbReference>
<evidence type="ECO:0000313" key="9">
    <source>
        <dbReference type="EMBL" id="SHJ27910.1"/>
    </source>
</evidence>
<protein>
    <recommendedName>
        <fullName evidence="3">exo-alpha-sialidase</fullName>
        <ecNumber evidence="3">3.2.1.18</ecNumber>
    </recommendedName>
</protein>
<dbReference type="InterPro" id="IPR025150">
    <property type="entry name" value="GH123_cat"/>
</dbReference>
<feature type="domain" description="Glycoside hydrolase 123 catalytic" evidence="7">
    <location>
        <begin position="968"/>
        <end position="1206"/>
    </location>
</feature>
<dbReference type="GO" id="GO:0009313">
    <property type="term" value="P:oligosaccharide catabolic process"/>
    <property type="evidence" value="ECO:0007669"/>
    <property type="project" value="TreeGrafter"/>
</dbReference>
<feature type="domain" description="Sialidase" evidence="6">
    <location>
        <begin position="77"/>
        <end position="370"/>
    </location>
</feature>
<accession>A0A1M6I0L1</accession>
<dbReference type="InterPro" id="IPR011040">
    <property type="entry name" value="Sialidase"/>
</dbReference>
<dbReference type="Pfam" id="PF22680">
    <property type="entry name" value="Glyco_hydro_123_N_2"/>
    <property type="match status" value="1"/>
</dbReference>
<dbReference type="Gene3D" id="2.60.40.10">
    <property type="entry name" value="Immunoglobulins"/>
    <property type="match status" value="1"/>
</dbReference>
<proteinExistence type="inferred from homology"/>
<feature type="compositionally biased region" description="Low complexity" evidence="4">
    <location>
        <begin position="23"/>
        <end position="44"/>
    </location>
</feature>
<dbReference type="PANTHER" id="PTHR10628">
    <property type="entry name" value="SIALIDASE"/>
    <property type="match status" value="1"/>
</dbReference>
<evidence type="ECO:0000256" key="1">
    <source>
        <dbReference type="ARBA" id="ARBA00000427"/>
    </source>
</evidence>
<evidence type="ECO:0000256" key="5">
    <source>
        <dbReference type="SAM" id="SignalP"/>
    </source>
</evidence>
<feature type="region of interest" description="Disordered" evidence="4">
    <location>
        <begin position="23"/>
        <end position="45"/>
    </location>
</feature>
<dbReference type="EC" id="3.2.1.18" evidence="3"/>
<dbReference type="EMBL" id="FQZG01000036">
    <property type="protein sequence ID" value="SHJ27910.1"/>
    <property type="molecule type" value="Genomic_DNA"/>
</dbReference>
<dbReference type="Gene3D" id="2.60.120.200">
    <property type="match status" value="1"/>
</dbReference>
<gene>
    <name evidence="9" type="ORF">SAMN02745244_02127</name>
</gene>
<organism evidence="9 10">
    <name type="scientific">Tessaracoccus bendigoensis DSM 12906</name>
    <dbReference type="NCBI Taxonomy" id="1123357"/>
    <lineage>
        <taxon>Bacteria</taxon>
        <taxon>Bacillati</taxon>
        <taxon>Actinomycetota</taxon>
        <taxon>Actinomycetes</taxon>
        <taxon>Propionibacteriales</taxon>
        <taxon>Propionibacteriaceae</taxon>
        <taxon>Tessaracoccus</taxon>
    </lineage>
</organism>
<dbReference type="InterPro" id="IPR026856">
    <property type="entry name" value="Sialidase_fam"/>
</dbReference>
<dbReference type="CDD" id="cd15482">
    <property type="entry name" value="Sialidase_non-viral"/>
    <property type="match status" value="1"/>
</dbReference>
<name>A0A1M6I0L1_9ACTN</name>
<feature type="signal peptide" evidence="5">
    <location>
        <begin position="1"/>
        <end position="29"/>
    </location>
</feature>
<reference evidence="10" key="1">
    <citation type="submission" date="2016-11" db="EMBL/GenBank/DDBJ databases">
        <authorList>
            <person name="Varghese N."/>
            <person name="Submissions S."/>
        </authorList>
    </citation>
    <scope>NUCLEOTIDE SEQUENCE [LARGE SCALE GENOMIC DNA]</scope>
    <source>
        <strain evidence="10">DSM 12906</strain>
    </source>
</reference>
<keyword evidence="10" id="KW-1185">Reference proteome</keyword>
<dbReference type="GO" id="GO:0016020">
    <property type="term" value="C:membrane"/>
    <property type="evidence" value="ECO:0007669"/>
    <property type="project" value="TreeGrafter"/>
</dbReference>
<dbReference type="Pfam" id="PF13088">
    <property type="entry name" value="BNR_2"/>
    <property type="match status" value="1"/>
</dbReference>
<evidence type="ECO:0000259" key="8">
    <source>
        <dbReference type="Pfam" id="PF22680"/>
    </source>
</evidence>
<dbReference type="GO" id="GO:0005737">
    <property type="term" value="C:cytoplasm"/>
    <property type="evidence" value="ECO:0007669"/>
    <property type="project" value="TreeGrafter"/>
</dbReference>
<sequence>MTLRRTLALGLSVALAAGTLTLTGPQATADPPPSATTASASPADGLADGLTLNDLANRGEGDWLRYRIPSLTTAPNGDLLAFFDGRPSMNDLPSNITMLMRRSSDGGTTWGPQQIVRQSPAPNGYGDPSVVVDRETDKIFLFYAASINQGFAGGSTGSDPDDPNVLHADYSVSDDNGATWTHHRITDQIKAGQTTWAGMFAASGEGIQLRQGAHKGRLIQQYTIRISGGNYAVSVYSDDHGATWKASAPVGPGADENKTVELANGDVLLNSRAAPYRRIARSTDGGATYTAFTQDTQLPDPANNGSIIRAYPDAAPGDPKAQILLFSNANNVNVRRNLTVRMSCDSGTTWPVSKVVQSGATGYSTLTPLPDASGELGAGGFGLFYEREGYRHISFTKFDLGWLEGVCAKVAVGAPTAQPVAGIATTVPVTVTNQSGAALPAGSLDVAADSRWDATPTAVPAIAAGAIATVNLTVTPGASFDTRGHELKVTYTQGDGAASGSGTLMVIGGDKKWEWTTGAVLNPATSSRIDVTSDLPSVASLAEGVIVADFTQNANATVGTLYAATVKGATDKGVVLSINGGKPYFEVRTGGTGHVIRLAPNVTVTNGQRYVLAAVVNAAGAKLYLNGAEIATTTTSALMSSVQGLDAMSVGSIFTSRTDPWIFNGTLHSVHVLGPVAPVPSLEVRPVLDAIYSAGEPGLLDDGIQPWVEVYNTGNVAVTGISVAAGQGTANCTSSSLAPGASFVCRNTPAIPRHTVTAADLIVVGEWRDTYTATGTAAGSTVTASATLFPVDLREIPEDVEASVWVPTGSFDSSSLVRVPQVGGIGSAASGDLGLTIPANSRASAQLGVTAGTDLTGLAAEVGALTGPGGTLTDAVDVRYAKYIPDENNGGVVADPLEDVASVDVARGQNQPIWLTVRVPAGTAPGEYTGTVAVKTTAGQLGTWPIVVEVPDVEYRDVPERPFVLDLWQHPDAVADQLDLTPWSEAHFQALVPYWEDLAEAGQDVLNLAITEDPWLVNMGGTIRPQTYSHYRSTVEWLYDGSNFTFDFDVFDRLVTDARAAGIGDRIHAFSMLQFQSQDRFYFIDTRTGQGTWETYTVGDARYRQVWGAFLDAFETHLRDKGWWDDTSLAFDEQTLSRMNAAFAVIDQANPEWNDKIALAANSLAEADIAKYISFNLTFLDQVSQDLIDSRRAAGKPTLFYTWNEPT</sequence>
<evidence type="ECO:0000259" key="6">
    <source>
        <dbReference type="Pfam" id="PF13088"/>
    </source>
</evidence>
<dbReference type="Pfam" id="PF13320">
    <property type="entry name" value="GH123_cat"/>
    <property type="match status" value="1"/>
</dbReference>
<evidence type="ECO:0000259" key="7">
    <source>
        <dbReference type="Pfam" id="PF13320"/>
    </source>
</evidence>
<dbReference type="GO" id="GO:0006689">
    <property type="term" value="P:ganglioside catabolic process"/>
    <property type="evidence" value="ECO:0007669"/>
    <property type="project" value="TreeGrafter"/>
</dbReference>
<dbReference type="InterPro" id="IPR013320">
    <property type="entry name" value="ConA-like_dom_sf"/>
</dbReference>
<comment type="catalytic activity">
    <reaction evidence="1">
        <text>Hydrolysis of alpha-(2-&gt;3)-, alpha-(2-&gt;6)-, alpha-(2-&gt;8)- glycosidic linkages of terminal sialic acid residues in oligosaccharides, glycoproteins, glycolipids, colominic acid and synthetic substrates.</text>
        <dbReference type="EC" id="3.2.1.18"/>
    </reaction>
</comment>
<dbReference type="AlphaFoldDB" id="A0A1M6I0L1"/>
<dbReference type="Proteomes" id="UP000184512">
    <property type="component" value="Unassembled WGS sequence"/>
</dbReference>
<feature type="chain" id="PRO_5012319345" description="exo-alpha-sialidase" evidence="5">
    <location>
        <begin position="30"/>
        <end position="1207"/>
    </location>
</feature>
<evidence type="ECO:0000256" key="2">
    <source>
        <dbReference type="ARBA" id="ARBA00009348"/>
    </source>
</evidence>
<evidence type="ECO:0000256" key="4">
    <source>
        <dbReference type="SAM" id="MobiDB-lite"/>
    </source>
</evidence>
<dbReference type="STRING" id="1123357.SAMN02745244_02127"/>
<dbReference type="OrthoDB" id="3797695at2"/>
<dbReference type="InterPro" id="IPR036278">
    <property type="entry name" value="Sialidase_sf"/>
</dbReference>
<dbReference type="SUPFAM" id="SSF49899">
    <property type="entry name" value="Concanavalin A-like lectins/glucanases"/>
    <property type="match status" value="1"/>
</dbReference>
<dbReference type="InterPro" id="IPR013783">
    <property type="entry name" value="Ig-like_fold"/>
</dbReference>
<keyword evidence="5" id="KW-0732">Signal</keyword>
<feature type="domain" description="Glycoside hydrolase 123 N-terminal" evidence="8">
    <location>
        <begin position="888"/>
        <end position="935"/>
    </location>
</feature>